<dbReference type="EMBL" id="CP028858">
    <property type="protein sequence ID" value="AWB27636.1"/>
    <property type="molecule type" value="Genomic_DNA"/>
</dbReference>
<gene>
    <name evidence="5" type="ORF">HARCEL1_07900</name>
</gene>
<dbReference type="InterPro" id="IPR001547">
    <property type="entry name" value="Glyco_hydro_5"/>
</dbReference>
<keyword evidence="2" id="KW-0326">Glycosidase</keyword>
<feature type="region of interest" description="Disordered" evidence="3">
    <location>
        <begin position="445"/>
        <end position="467"/>
    </location>
</feature>
<dbReference type="InterPro" id="IPR006311">
    <property type="entry name" value="TAT_signal"/>
</dbReference>
<evidence type="ECO:0000256" key="3">
    <source>
        <dbReference type="SAM" id="MobiDB-lite"/>
    </source>
</evidence>
<dbReference type="InterPro" id="IPR036439">
    <property type="entry name" value="Dockerin_dom_sf"/>
</dbReference>
<dbReference type="PROSITE" id="PS51318">
    <property type="entry name" value="TAT"/>
    <property type="match status" value="1"/>
</dbReference>
<evidence type="ECO:0000256" key="2">
    <source>
        <dbReference type="ARBA" id="ARBA00023295"/>
    </source>
</evidence>
<name>A0A2R4X1H3_9EURY</name>
<protein>
    <recommendedName>
        <fullName evidence="4">Glycoside hydrolase family 5 domain-containing protein</fullName>
    </recommendedName>
</protein>
<dbReference type="GO" id="GO:0004553">
    <property type="term" value="F:hydrolase activity, hydrolyzing O-glycosyl compounds"/>
    <property type="evidence" value="ECO:0007669"/>
    <property type="project" value="InterPro"/>
</dbReference>
<dbReference type="Pfam" id="PF00404">
    <property type="entry name" value="Dockerin_1"/>
    <property type="match status" value="1"/>
</dbReference>
<organism evidence="5 6">
    <name type="scientific">Halococcoides cellulosivorans</name>
    <dbReference type="NCBI Taxonomy" id="1679096"/>
    <lineage>
        <taxon>Archaea</taxon>
        <taxon>Methanobacteriati</taxon>
        <taxon>Methanobacteriota</taxon>
        <taxon>Stenosarchaea group</taxon>
        <taxon>Halobacteria</taxon>
        <taxon>Halobacteriales</taxon>
        <taxon>Haloarculaceae</taxon>
        <taxon>Halococcoides</taxon>
    </lineage>
</organism>
<dbReference type="InterPro" id="IPR002105">
    <property type="entry name" value="Dockerin_1_rpt"/>
</dbReference>
<keyword evidence="6" id="KW-1185">Reference proteome</keyword>
<dbReference type="InterPro" id="IPR017853">
    <property type="entry name" value="GH"/>
</dbReference>
<dbReference type="GO" id="GO:0000272">
    <property type="term" value="P:polysaccharide catabolic process"/>
    <property type="evidence" value="ECO:0007669"/>
    <property type="project" value="InterPro"/>
</dbReference>
<feature type="compositionally biased region" description="Low complexity" evidence="3">
    <location>
        <begin position="452"/>
        <end position="461"/>
    </location>
</feature>
<dbReference type="SUPFAM" id="SSF63446">
    <property type="entry name" value="Type I dockerin domain"/>
    <property type="match status" value="1"/>
</dbReference>
<dbReference type="SUPFAM" id="SSF51445">
    <property type="entry name" value="(Trans)glycosidases"/>
    <property type="match status" value="1"/>
</dbReference>
<evidence type="ECO:0000256" key="1">
    <source>
        <dbReference type="ARBA" id="ARBA00022801"/>
    </source>
</evidence>
<keyword evidence="1" id="KW-0378">Hydrolase</keyword>
<dbReference type="PANTHER" id="PTHR34142:SF1">
    <property type="entry name" value="GLYCOSIDE HYDROLASE FAMILY 5 DOMAIN-CONTAINING PROTEIN"/>
    <property type="match status" value="1"/>
</dbReference>
<dbReference type="PROSITE" id="PS00659">
    <property type="entry name" value="GLYCOSYL_HYDROL_F5"/>
    <property type="match status" value="1"/>
</dbReference>
<dbReference type="Proteomes" id="UP000244727">
    <property type="component" value="Chromosome"/>
</dbReference>
<dbReference type="AlphaFoldDB" id="A0A2R4X1H3"/>
<sequence length="533" mass="58571">MTETHNTQGTGESASTSRRTFLKTAAGGAVLASGISAGAFGSVSAQGIPTPWLDVQGNTLVDPNDSTVKLRGLNIADPKRLNVTAPARGKDASQVVDLVTNNEEGWHPRVVRVPCQPVDIGENTPGHIDGAPEPPAYTQSQLDDFLETHLDPVIDQLEAAGVYAIVDMHRHWKPLKWASGVPTAQDDPKEMINQDLHEEVMMFWETVGPRYADRSHVIYEIYNEPTEPGMWADVLERDWVKYVWDTWQAMAQPWVDEIRKTADNHIIVGNPGWSTSPEGALYDPFDGGNLSYAYHIYPGHNPSMNENWDAEATNAQGVAAGPDGDETSVYEEFPLFVTEFGWDNTIVSNYLRGSTSDFGEPFMEFLESSPAINWTAWCADPIWLPKMFTLGDWAGGDGFGDSVGHPYEDDIPVLCEDRPCSWDLMTGENMGAFIKQALADRKDDLVPGGDGLPSTTPTTTDDGTDNWFDDATDPDGDGLYEDVNGDGELNFPDVNTLYQKTGSAPLPETIEMFDFSDDGEFTAQDVLALFEMV</sequence>
<feature type="domain" description="Glycoside hydrolase family 5" evidence="4">
    <location>
        <begin position="105"/>
        <end position="380"/>
    </location>
</feature>
<evidence type="ECO:0000259" key="4">
    <source>
        <dbReference type="Pfam" id="PF00150"/>
    </source>
</evidence>
<evidence type="ECO:0000313" key="5">
    <source>
        <dbReference type="EMBL" id="AWB27636.1"/>
    </source>
</evidence>
<dbReference type="PANTHER" id="PTHR34142">
    <property type="entry name" value="ENDO-BETA-1,4-GLUCANASE A"/>
    <property type="match status" value="1"/>
</dbReference>
<dbReference type="Pfam" id="PF00150">
    <property type="entry name" value="Cellulase"/>
    <property type="match status" value="1"/>
</dbReference>
<reference evidence="5 6" key="1">
    <citation type="submission" date="2018-04" db="EMBL/GenBank/DDBJ databases">
        <title>Halococcoides cellulosivorans gen. nov., sp. nov., an extremely halophilic cellulose-utilizing haloarchaeon from hypersaline lakes.</title>
        <authorList>
            <person name="Sorokin D.Y."/>
            <person name="Toshchakov S.V."/>
            <person name="Samarov N.I."/>
            <person name="Korzhenkov A."/>
            <person name="Kublanov I.V."/>
        </authorList>
    </citation>
    <scope>NUCLEOTIDE SEQUENCE [LARGE SCALE GENOMIC DNA]</scope>
    <source>
        <strain evidence="5 6">HArcel1</strain>
    </source>
</reference>
<proteinExistence type="predicted"/>
<dbReference type="GeneID" id="36512421"/>
<evidence type="ECO:0000313" key="6">
    <source>
        <dbReference type="Proteomes" id="UP000244727"/>
    </source>
</evidence>
<dbReference type="InterPro" id="IPR018087">
    <property type="entry name" value="Glyco_hydro_5_CS"/>
</dbReference>
<dbReference type="RefSeq" id="WP_108382104.1">
    <property type="nucleotide sequence ID" value="NZ_CP028858.1"/>
</dbReference>
<dbReference type="KEGG" id="harc:HARCEL1_07900"/>
<accession>A0A2R4X1H3</accession>
<dbReference type="Gene3D" id="3.20.20.80">
    <property type="entry name" value="Glycosidases"/>
    <property type="match status" value="1"/>
</dbReference>